<feature type="compositionally biased region" description="Basic and acidic residues" evidence="1">
    <location>
        <begin position="300"/>
        <end position="309"/>
    </location>
</feature>
<name>A0A833FL70_9HYPH</name>
<organism evidence="2 3">
    <name type="scientific">Brucella tritici</name>
    <dbReference type="NCBI Taxonomy" id="94626"/>
    <lineage>
        <taxon>Bacteria</taxon>
        <taxon>Pseudomonadati</taxon>
        <taxon>Pseudomonadota</taxon>
        <taxon>Alphaproteobacteria</taxon>
        <taxon>Hyphomicrobiales</taxon>
        <taxon>Brucellaceae</taxon>
        <taxon>Brucella/Ochrobactrum group</taxon>
        <taxon>Brucella</taxon>
    </lineage>
</organism>
<dbReference type="InterPro" id="IPR004590">
    <property type="entry name" value="ssDNA_annealing_RecT"/>
</dbReference>
<feature type="compositionally biased region" description="Polar residues" evidence="1">
    <location>
        <begin position="252"/>
        <end position="261"/>
    </location>
</feature>
<dbReference type="Pfam" id="PF03837">
    <property type="entry name" value="RecT"/>
    <property type="match status" value="1"/>
</dbReference>
<evidence type="ECO:0000256" key="1">
    <source>
        <dbReference type="SAM" id="MobiDB-lite"/>
    </source>
</evidence>
<dbReference type="InterPro" id="IPR018330">
    <property type="entry name" value="RecT_fam"/>
</dbReference>
<evidence type="ECO:0000313" key="2">
    <source>
        <dbReference type="EMBL" id="KAB2666060.1"/>
    </source>
</evidence>
<evidence type="ECO:0008006" key="4">
    <source>
        <dbReference type="Google" id="ProtNLM"/>
    </source>
</evidence>
<feature type="compositionally biased region" description="Polar residues" evidence="1">
    <location>
        <begin position="278"/>
        <end position="299"/>
    </location>
</feature>
<evidence type="ECO:0000313" key="3">
    <source>
        <dbReference type="Proteomes" id="UP000430843"/>
    </source>
</evidence>
<protein>
    <recommendedName>
        <fullName evidence="4">Recombinase RecT</fullName>
    </recommendedName>
</protein>
<dbReference type="Proteomes" id="UP000430843">
    <property type="component" value="Unassembled WGS sequence"/>
</dbReference>
<reference evidence="2 3" key="1">
    <citation type="submission" date="2019-09" db="EMBL/GenBank/DDBJ databases">
        <title>Taxonomic organization of the family Brucellaceae based on a phylogenomic approach.</title>
        <authorList>
            <person name="Leclercq S."/>
            <person name="Cloeckaert A."/>
            <person name="Zygmunt M.S."/>
        </authorList>
    </citation>
    <scope>NUCLEOTIDE SEQUENCE [LARGE SCALE GENOMIC DNA]</scope>
    <source>
        <strain evidence="2 3">LMG 18957</strain>
    </source>
</reference>
<dbReference type="GO" id="GO:0006259">
    <property type="term" value="P:DNA metabolic process"/>
    <property type="evidence" value="ECO:0007669"/>
    <property type="project" value="InterPro"/>
</dbReference>
<feature type="region of interest" description="Disordered" evidence="1">
    <location>
        <begin position="242"/>
        <end position="319"/>
    </location>
</feature>
<keyword evidence="3" id="KW-1185">Reference proteome</keyword>
<dbReference type="GO" id="GO:0003677">
    <property type="term" value="F:DNA binding"/>
    <property type="evidence" value="ECO:0007669"/>
    <property type="project" value="InterPro"/>
</dbReference>
<accession>A0A833FL70</accession>
<comment type="caution">
    <text evidence="2">The sequence shown here is derived from an EMBL/GenBank/DDBJ whole genome shotgun (WGS) entry which is preliminary data.</text>
</comment>
<gene>
    <name evidence="2" type="ORF">F9K91_07980</name>
</gene>
<dbReference type="AlphaFoldDB" id="A0A833FL70"/>
<dbReference type="NCBIfam" id="TIGR00616">
    <property type="entry name" value="rect"/>
    <property type="match status" value="1"/>
</dbReference>
<sequence>MSNLITVEAGNVLDSMASDIAPLLRENGQSFDRLRSVFLIAVLQEPKILECTPDSLRREISKCAADGLVPDSKEAVLLPYWDNKERVMLANYQPMVQGIIKRVKELGGVFSIVCKLVHENDEFVLNEADPDSLVHKSDPFAKPEQRGQVTGGYAVFRDDQKRVMHLETMSLEDMQKVRDASKAPNSPAWNKWTNEMYRKAVLRRGSKYVPINNDKIRALLERQDEMFDFSQPRQTERVNPFTGEVIEHDQTKAVTDQSQTGVKMDAGAAQEREKEPAKQSQPKSEQSAERASQTGQGSKPKQEAKKEEPSGPPSAPDDIMIQREDHDIILEGCEKLLGIALDMGIDARDRRGVLKQAAQHWASATPDYAKPLMKACIDMTDWAIKRDADKLAWSAEHAMFVHKVKSLLGVEKLNVGKYP</sequence>
<proteinExistence type="predicted"/>
<dbReference type="RefSeq" id="WP_151677599.1">
    <property type="nucleotide sequence ID" value="NZ_WBWA01000005.1"/>
</dbReference>
<dbReference type="EMBL" id="WBWA01000005">
    <property type="protein sequence ID" value="KAB2666060.1"/>
    <property type="molecule type" value="Genomic_DNA"/>
</dbReference>